<comment type="catalytic activity">
    <reaction evidence="1 9 11">
        <text>Hydrolyzes single-stranded DNA or mismatched double-stranded DNA and polynucleotides, releasing free uracil.</text>
        <dbReference type="EC" id="3.2.2.27"/>
    </reaction>
</comment>
<evidence type="ECO:0000313" key="14">
    <source>
        <dbReference type="EMBL" id="QEL15262.1"/>
    </source>
</evidence>
<dbReference type="FunFam" id="3.40.470.10:FF:000001">
    <property type="entry name" value="Uracil-DNA glycosylase"/>
    <property type="match status" value="1"/>
</dbReference>
<dbReference type="OrthoDB" id="9804372at2"/>
<dbReference type="NCBIfam" id="NF003588">
    <property type="entry name" value="PRK05254.1-1"/>
    <property type="match status" value="1"/>
</dbReference>
<dbReference type="CDD" id="cd10027">
    <property type="entry name" value="UDG-F1-like"/>
    <property type="match status" value="1"/>
</dbReference>
<proteinExistence type="inferred from homology"/>
<evidence type="ECO:0000256" key="4">
    <source>
        <dbReference type="ARBA" id="ARBA00012030"/>
    </source>
</evidence>
<comment type="function">
    <text evidence="2 9 11">Excises uracil residues from the DNA which can arise as a result of misincorporation of dUMP residues by DNA polymerase or due to deamination of cytosine.</text>
</comment>
<dbReference type="InterPro" id="IPR002043">
    <property type="entry name" value="UDG_fam1"/>
</dbReference>
<dbReference type="GO" id="GO:0005737">
    <property type="term" value="C:cytoplasm"/>
    <property type="evidence" value="ECO:0007669"/>
    <property type="project" value="UniProtKB-SubCell"/>
</dbReference>
<dbReference type="NCBIfam" id="TIGR00628">
    <property type="entry name" value="ung"/>
    <property type="match status" value="1"/>
</dbReference>
<dbReference type="EMBL" id="CP042425">
    <property type="protein sequence ID" value="QEL15262.1"/>
    <property type="molecule type" value="Genomic_DNA"/>
</dbReference>
<dbReference type="GO" id="GO:0004844">
    <property type="term" value="F:uracil DNA N-glycosylase activity"/>
    <property type="evidence" value="ECO:0007669"/>
    <property type="project" value="UniProtKB-UniRule"/>
</dbReference>
<evidence type="ECO:0000313" key="15">
    <source>
        <dbReference type="Proteomes" id="UP000324974"/>
    </source>
</evidence>
<dbReference type="InterPro" id="IPR018085">
    <property type="entry name" value="Ura-DNA_Glyclase_AS"/>
</dbReference>
<evidence type="ECO:0000256" key="3">
    <source>
        <dbReference type="ARBA" id="ARBA00008184"/>
    </source>
</evidence>
<dbReference type="NCBIfam" id="NF003589">
    <property type="entry name" value="PRK05254.1-2"/>
    <property type="match status" value="1"/>
</dbReference>
<dbReference type="HAMAP" id="MF_00148">
    <property type="entry name" value="UDG"/>
    <property type="match status" value="1"/>
</dbReference>
<comment type="subcellular location">
    <subcellularLocation>
        <location evidence="9">Cytoplasm</location>
    </subcellularLocation>
</comment>
<organism evidence="14 15">
    <name type="scientific">Limnoglobus roseus</name>
    <dbReference type="NCBI Taxonomy" id="2598579"/>
    <lineage>
        <taxon>Bacteria</taxon>
        <taxon>Pseudomonadati</taxon>
        <taxon>Planctomycetota</taxon>
        <taxon>Planctomycetia</taxon>
        <taxon>Gemmatales</taxon>
        <taxon>Gemmataceae</taxon>
        <taxon>Limnoglobus</taxon>
    </lineage>
</organism>
<sequence>MAKKKPPAAASLFDEPPADTPAVPPPADFPASWGPALGGEFGQPYFAKLQEFVAAERTEHEVFPAADDVYNAFKYTPFDGVKVVLLGQDPYPTPGHAHGLCFSVRPGVALPASLRNIYKELESDLGIPPAKHGYLAAWAKQGVLMLNAVLTVRSGTPNSHANRGWEKFTDAALKAVNAKTEPVVFVLWGGYAGKKKVLIDANRHEIIQSAHPSPLSAHNGFFGSKPFSKINAALTDFGHAPIDWKLPEKVS</sequence>
<dbReference type="EC" id="3.2.2.27" evidence="4 9"/>
<dbReference type="RefSeq" id="WP_149110089.1">
    <property type="nucleotide sequence ID" value="NZ_CP042425.1"/>
</dbReference>
<dbReference type="PANTHER" id="PTHR11264:SF0">
    <property type="entry name" value="URACIL-DNA GLYCOSYLASE"/>
    <property type="match status" value="1"/>
</dbReference>
<dbReference type="AlphaFoldDB" id="A0A5C1ABT9"/>
<reference evidence="15" key="1">
    <citation type="submission" date="2019-08" db="EMBL/GenBank/DDBJ databases">
        <title>Limnoglobus roseus gen. nov., sp. nov., a novel freshwater planctomycete with a giant genome from the family Gemmataceae.</title>
        <authorList>
            <person name="Kulichevskaya I.S."/>
            <person name="Naumoff D.G."/>
            <person name="Miroshnikov K."/>
            <person name="Ivanova A."/>
            <person name="Philippov D.A."/>
            <person name="Hakobyan A."/>
            <person name="Rijpstra I.C."/>
            <person name="Sinninghe Damste J.S."/>
            <person name="Liesack W."/>
            <person name="Dedysh S.N."/>
        </authorList>
    </citation>
    <scope>NUCLEOTIDE SEQUENCE [LARGE SCALE GENOMIC DNA]</scope>
    <source>
        <strain evidence="15">PX52</strain>
    </source>
</reference>
<evidence type="ECO:0000256" key="10">
    <source>
        <dbReference type="PROSITE-ProRule" id="PRU10072"/>
    </source>
</evidence>
<keyword evidence="6 9" id="KW-0227">DNA damage</keyword>
<comment type="similarity">
    <text evidence="3 9 11">Belongs to the uracil-DNA glycosylase (UDG) superfamily. UNG family.</text>
</comment>
<dbReference type="InterPro" id="IPR036895">
    <property type="entry name" value="Uracil-DNA_glycosylase-like_sf"/>
</dbReference>
<protein>
    <recommendedName>
        <fullName evidence="5 9">Uracil-DNA glycosylase</fullName>
        <shortName evidence="9">UDG</shortName>
        <ecNumber evidence="4 9">3.2.2.27</ecNumber>
    </recommendedName>
</protein>
<dbReference type="InterPro" id="IPR005122">
    <property type="entry name" value="Uracil-DNA_glycosylase-like"/>
</dbReference>
<accession>A0A5C1ABT9</accession>
<keyword evidence="15" id="KW-1185">Reference proteome</keyword>
<gene>
    <name evidence="9" type="primary">ung</name>
    <name evidence="14" type="ORF">PX52LOC_02177</name>
</gene>
<evidence type="ECO:0000256" key="9">
    <source>
        <dbReference type="HAMAP-Rule" id="MF_00148"/>
    </source>
</evidence>
<dbReference type="KEGG" id="lrs:PX52LOC_02177"/>
<dbReference type="Pfam" id="PF03167">
    <property type="entry name" value="UDG"/>
    <property type="match status" value="1"/>
</dbReference>
<dbReference type="Gene3D" id="3.40.470.10">
    <property type="entry name" value="Uracil-DNA glycosylase-like domain"/>
    <property type="match status" value="1"/>
</dbReference>
<keyword evidence="8 9" id="KW-0234">DNA repair</keyword>
<keyword evidence="9" id="KW-0963">Cytoplasm</keyword>
<evidence type="ECO:0000256" key="2">
    <source>
        <dbReference type="ARBA" id="ARBA00002631"/>
    </source>
</evidence>
<dbReference type="NCBIfam" id="NF003592">
    <property type="entry name" value="PRK05254.1-5"/>
    <property type="match status" value="1"/>
</dbReference>
<evidence type="ECO:0000256" key="1">
    <source>
        <dbReference type="ARBA" id="ARBA00001400"/>
    </source>
</evidence>
<dbReference type="PROSITE" id="PS00130">
    <property type="entry name" value="U_DNA_GLYCOSYLASE"/>
    <property type="match status" value="1"/>
</dbReference>
<feature type="region of interest" description="Disordered" evidence="12">
    <location>
        <begin position="1"/>
        <end position="29"/>
    </location>
</feature>
<dbReference type="SUPFAM" id="SSF52141">
    <property type="entry name" value="Uracil-DNA glycosylase-like"/>
    <property type="match status" value="1"/>
</dbReference>
<evidence type="ECO:0000256" key="7">
    <source>
        <dbReference type="ARBA" id="ARBA00022801"/>
    </source>
</evidence>
<dbReference type="SMART" id="SM00987">
    <property type="entry name" value="UreE_C"/>
    <property type="match status" value="1"/>
</dbReference>
<evidence type="ECO:0000256" key="12">
    <source>
        <dbReference type="SAM" id="MobiDB-lite"/>
    </source>
</evidence>
<evidence type="ECO:0000256" key="6">
    <source>
        <dbReference type="ARBA" id="ARBA00022763"/>
    </source>
</evidence>
<feature type="compositionally biased region" description="Pro residues" evidence="12">
    <location>
        <begin position="18"/>
        <end position="28"/>
    </location>
</feature>
<evidence type="ECO:0000259" key="13">
    <source>
        <dbReference type="SMART" id="SM00986"/>
    </source>
</evidence>
<evidence type="ECO:0000256" key="8">
    <source>
        <dbReference type="ARBA" id="ARBA00023204"/>
    </source>
</evidence>
<evidence type="ECO:0000256" key="5">
    <source>
        <dbReference type="ARBA" id="ARBA00018429"/>
    </source>
</evidence>
<dbReference type="PANTHER" id="PTHR11264">
    <property type="entry name" value="URACIL-DNA GLYCOSYLASE"/>
    <property type="match status" value="1"/>
</dbReference>
<feature type="domain" description="Uracil-DNA glycosylase-like" evidence="13">
    <location>
        <begin position="74"/>
        <end position="234"/>
    </location>
</feature>
<dbReference type="Proteomes" id="UP000324974">
    <property type="component" value="Chromosome"/>
</dbReference>
<feature type="active site" description="Proton acceptor" evidence="9 10">
    <location>
        <position position="89"/>
    </location>
</feature>
<dbReference type="SMART" id="SM00986">
    <property type="entry name" value="UDG"/>
    <property type="match status" value="1"/>
</dbReference>
<keyword evidence="7 9" id="KW-0378">Hydrolase</keyword>
<dbReference type="GO" id="GO:0097510">
    <property type="term" value="P:base-excision repair, AP site formation via deaminated base removal"/>
    <property type="evidence" value="ECO:0007669"/>
    <property type="project" value="TreeGrafter"/>
</dbReference>
<evidence type="ECO:0000256" key="11">
    <source>
        <dbReference type="RuleBase" id="RU003780"/>
    </source>
</evidence>
<name>A0A5C1ABT9_9BACT</name>